<evidence type="ECO:0000259" key="7">
    <source>
        <dbReference type="Pfam" id="PF02931"/>
    </source>
</evidence>
<evidence type="ECO:0000256" key="2">
    <source>
        <dbReference type="ARBA" id="ARBA00022692"/>
    </source>
</evidence>
<dbReference type="AlphaFoldDB" id="A0A8R1ZCD4"/>
<dbReference type="Pfam" id="PF02931">
    <property type="entry name" value="Neur_chan_LBD"/>
    <property type="match status" value="1"/>
</dbReference>
<dbReference type="Gene3D" id="2.70.170.10">
    <property type="entry name" value="Neurotransmitter-gated ion-channel ligand-binding domain"/>
    <property type="match status" value="1"/>
</dbReference>
<dbReference type="SUPFAM" id="SSF63712">
    <property type="entry name" value="Nicotinic receptor ligand binding domain-like"/>
    <property type="match status" value="1"/>
</dbReference>
<feature type="domain" description="Neurotransmitter-gated ion-channel ligand-binding" evidence="7">
    <location>
        <begin position="30"/>
        <end position="193"/>
    </location>
</feature>
<dbReference type="GO" id="GO:0098794">
    <property type="term" value="C:postsynapse"/>
    <property type="evidence" value="ECO:0007669"/>
    <property type="project" value="GOC"/>
</dbReference>
<keyword evidence="9" id="KW-1185">Reference proteome</keyword>
<dbReference type="InterPro" id="IPR038050">
    <property type="entry name" value="Neuro_actylchol_rec"/>
</dbReference>
<dbReference type="FunFam" id="2.70.170.10:FF:000182">
    <property type="entry name" value="Uncharacterized protein"/>
    <property type="match status" value="1"/>
</dbReference>
<evidence type="ECO:0000313" key="8">
    <source>
        <dbReference type="EnsemblMetazoa" id="PPA47214.1"/>
    </source>
</evidence>
<feature type="transmembrane region" description="Helical" evidence="5">
    <location>
        <begin position="242"/>
        <end position="266"/>
    </location>
</feature>
<dbReference type="InterPro" id="IPR036734">
    <property type="entry name" value="Neur_chan_lig-bd_sf"/>
</dbReference>
<gene>
    <name evidence="8" type="primary">WBGene00305088</name>
</gene>
<comment type="subcellular location">
    <subcellularLocation>
        <location evidence="1">Membrane</location>
        <topology evidence="1">Multi-pass membrane protein</topology>
    </subcellularLocation>
</comment>
<dbReference type="GO" id="GO:0005886">
    <property type="term" value="C:plasma membrane"/>
    <property type="evidence" value="ECO:0000318"/>
    <property type="project" value="GO_Central"/>
</dbReference>
<feature type="transmembrane region" description="Helical" evidence="5">
    <location>
        <begin position="278"/>
        <end position="297"/>
    </location>
</feature>
<dbReference type="InterPro" id="IPR006202">
    <property type="entry name" value="Neur_chan_lig-bd"/>
</dbReference>
<dbReference type="GO" id="GO:0034220">
    <property type="term" value="P:monoatomic ion transmembrane transport"/>
    <property type="evidence" value="ECO:0000318"/>
    <property type="project" value="GO_Central"/>
</dbReference>
<dbReference type="GO" id="GO:0004888">
    <property type="term" value="F:transmembrane signaling receptor activity"/>
    <property type="evidence" value="ECO:0007669"/>
    <property type="project" value="InterPro"/>
</dbReference>
<protein>
    <recommendedName>
        <fullName evidence="7">Neurotransmitter-gated ion-channel ligand-binding domain-containing protein</fullName>
    </recommendedName>
</protein>
<dbReference type="GO" id="GO:0007268">
    <property type="term" value="P:chemical synaptic transmission"/>
    <property type="evidence" value="ECO:0000318"/>
    <property type="project" value="GO_Central"/>
</dbReference>
<feature type="chain" id="PRO_5035730324" description="Neurotransmitter-gated ion-channel ligand-binding domain-containing protein" evidence="6">
    <location>
        <begin position="19"/>
        <end position="405"/>
    </location>
</feature>
<proteinExistence type="predicted"/>
<dbReference type="CDD" id="cd18989">
    <property type="entry name" value="LGIC_ECD_cation"/>
    <property type="match status" value="1"/>
</dbReference>
<evidence type="ECO:0000313" key="9">
    <source>
        <dbReference type="Proteomes" id="UP000005239"/>
    </source>
</evidence>
<dbReference type="PRINTS" id="PR00252">
    <property type="entry name" value="NRIONCHANNEL"/>
</dbReference>
<dbReference type="SUPFAM" id="SSF90112">
    <property type="entry name" value="Neurotransmitter-gated ion-channel transmembrane pore"/>
    <property type="match status" value="1"/>
</dbReference>
<sequence>MSRLLLLFLLSLTEVSQGNDFDQYWKVMRKLQDKLFKTYDVTISPYNTRSANFTWNTNGSFASITLMRSRLLSVQEKEQQFSTATGVVMEWTDPRLTWNPDQFAGIDHLYMRKGRVWMPEIVPCESSEVTAVALFDTTNVKIYPNGQVIMLAYFFATHNCEITADNFPFDINHCMMCFSMSGLYPDELQLRGFMVTAPDLFGTGEFDYDVFKAKPVLTVSYYSGEAALASVLFHFVITRQPQFWVCLIILPTFFIGMLVLIGIFFGEDSHSMNGLVEVGLTGMMSLTVIVGILNDSIAKSKDLSALGRFVFYDIIIVVVAIIVILFAHKLRRRLKKLSEQKIKCQKSNMVLWLLIKRYGASNTISRYILFFIFFALHLINLIMMLIRPEDTGAFASLTSFNATYS</sequence>
<reference evidence="8" key="2">
    <citation type="submission" date="2022-06" db="UniProtKB">
        <authorList>
            <consortium name="EnsemblMetazoa"/>
        </authorList>
    </citation>
    <scope>IDENTIFICATION</scope>
    <source>
        <strain evidence="8">PS312</strain>
    </source>
</reference>
<reference evidence="9" key="1">
    <citation type="journal article" date="2008" name="Nat. Genet.">
        <title>The Pristionchus pacificus genome provides a unique perspective on nematode lifestyle and parasitism.</title>
        <authorList>
            <person name="Dieterich C."/>
            <person name="Clifton S.W."/>
            <person name="Schuster L.N."/>
            <person name="Chinwalla A."/>
            <person name="Delehaunty K."/>
            <person name="Dinkelacker I."/>
            <person name="Fulton L."/>
            <person name="Fulton R."/>
            <person name="Godfrey J."/>
            <person name="Minx P."/>
            <person name="Mitreva M."/>
            <person name="Roeseler W."/>
            <person name="Tian H."/>
            <person name="Witte H."/>
            <person name="Yang S.P."/>
            <person name="Wilson R.K."/>
            <person name="Sommer R.J."/>
        </authorList>
    </citation>
    <scope>NUCLEOTIDE SEQUENCE [LARGE SCALE GENOMIC DNA]</scope>
    <source>
        <strain evidence="9">PS312</strain>
    </source>
</reference>
<keyword evidence="4 5" id="KW-0472">Membrane</keyword>
<dbReference type="Gene3D" id="1.20.58.390">
    <property type="entry name" value="Neurotransmitter-gated ion-channel transmembrane domain"/>
    <property type="match status" value="1"/>
</dbReference>
<keyword evidence="2 5" id="KW-0812">Transmembrane</keyword>
<dbReference type="GO" id="GO:0005231">
    <property type="term" value="F:excitatory extracellular ligand-gated monoatomic ion channel activity"/>
    <property type="evidence" value="ECO:0000318"/>
    <property type="project" value="GO_Central"/>
</dbReference>
<evidence type="ECO:0000256" key="6">
    <source>
        <dbReference type="SAM" id="SignalP"/>
    </source>
</evidence>
<name>A0A8R1ZCD4_PRIPA</name>
<feature type="transmembrane region" description="Helical" evidence="5">
    <location>
        <begin position="367"/>
        <end position="386"/>
    </location>
</feature>
<dbReference type="GO" id="GO:0045202">
    <property type="term" value="C:synapse"/>
    <property type="evidence" value="ECO:0000318"/>
    <property type="project" value="GO_Central"/>
</dbReference>
<dbReference type="Proteomes" id="UP000005239">
    <property type="component" value="Unassembled WGS sequence"/>
</dbReference>
<dbReference type="InterPro" id="IPR036719">
    <property type="entry name" value="Neuro-gated_channel_TM_sf"/>
</dbReference>
<feature type="signal peptide" evidence="6">
    <location>
        <begin position="1"/>
        <end position="18"/>
    </location>
</feature>
<dbReference type="GO" id="GO:1904315">
    <property type="term" value="F:transmitter-gated monoatomic ion channel activity involved in regulation of postsynaptic membrane potential"/>
    <property type="evidence" value="ECO:0000318"/>
    <property type="project" value="GO_Central"/>
</dbReference>
<evidence type="ECO:0000256" key="1">
    <source>
        <dbReference type="ARBA" id="ARBA00004141"/>
    </source>
</evidence>
<dbReference type="GO" id="GO:1902495">
    <property type="term" value="C:transmembrane transporter complex"/>
    <property type="evidence" value="ECO:0000318"/>
    <property type="project" value="GO_Central"/>
</dbReference>
<organism evidence="8 9">
    <name type="scientific">Pristionchus pacificus</name>
    <name type="common">Parasitic nematode worm</name>
    <dbReference type="NCBI Taxonomy" id="54126"/>
    <lineage>
        <taxon>Eukaryota</taxon>
        <taxon>Metazoa</taxon>
        <taxon>Ecdysozoa</taxon>
        <taxon>Nematoda</taxon>
        <taxon>Chromadorea</taxon>
        <taxon>Rhabditida</taxon>
        <taxon>Rhabditina</taxon>
        <taxon>Diplogasteromorpha</taxon>
        <taxon>Diplogasteroidea</taxon>
        <taxon>Neodiplogasteridae</taxon>
        <taxon>Pristionchus</taxon>
    </lineage>
</organism>
<evidence type="ECO:0000256" key="3">
    <source>
        <dbReference type="ARBA" id="ARBA00022989"/>
    </source>
</evidence>
<keyword evidence="3 5" id="KW-1133">Transmembrane helix</keyword>
<dbReference type="InterPro" id="IPR006201">
    <property type="entry name" value="Neur_channel"/>
</dbReference>
<dbReference type="PANTHER" id="PTHR18945">
    <property type="entry name" value="NEUROTRANSMITTER GATED ION CHANNEL"/>
    <property type="match status" value="1"/>
</dbReference>
<evidence type="ECO:0000256" key="4">
    <source>
        <dbReference type="ARBA" id="ARBA00023136"/>
    </source>
</evidence>
<feature type="transmembrane region" description="Helical" evidence="5">
    <location>
        <begin position="309"/>
        <end position="327"/>
    </location>
</feature>
<dbReference type="EnsemblMetazoa" id="PPA47214.1">
    <property type="protein sequence ID" value="PPA47214.1"/>
    <property type="gene ID" value="WBGene00305088"/>
</dbReference>
<evidence type="ECO:0000256" key="5">
    <source>
        <dbReference type="SAM" id="Phobius"/>
    </source>
</evidence>
<dbReference type="GO" id="GO:0042391">
    <property type="term" value="P:regulation of membrane potential"/>
    <property type="evidence" value="ECO:0000318"/>
    <property type="project" value="GO_Central"/>
</dbReference>
<accession>A0A8R1ZCD4</accession>
<keyword evidence="6" id="KW-0732">Signal</keyword>
<dbReference type="GO" id="GO:0043005">
    <property type="term" value="C:neuron projection"/>
    <property type="evidence" value="ECO:0000318"/>
    <property type="project" value="GO_Central"/>
</dbReference>